<feature type="transmembrane region" description="Helical" evidence="9">
    <location>
        <begin position="82"/>
        <end position="105"/>
    </location>
</feature>
<evidence type="ECO:0000256" key="3">
    <source>
        <dbReference type="ARBA" id="ARBA00022475"/>
    </source>
</evidence>
<evidence type="ECO:0000256" key="8">
    <source>
        <dbReference type="ARBA" id="ARBA00040914"/>
    </source>
</evidence>
<evidence type="ECO:0000256" key="5">
    <source>
        <dbReference type="ARBA" id="ARBA00022989"/>
    </source>
</evidence>
<proteinExistence type="inferred from homology"/>
<feature type="transmembrane region" description="Helical" evidence="9">
    <location>
        <begin position="177"/>
        <end position="197"/>
    </location>
</feature>
<dbReference type="PANTHER" id="PTHR23513">
    <property type="entry name" value="INTEGRAL MEMBRANE EFFLUX PROTEIN-RELATED"/>
    <property type="match status" value="1"/>
</dbReference>
<feature type="transmembrane region" description="Helical" evidence="9">
    <location>
        <begin position="293"/>
        <end position="315"/>
    </location>
</feature>
<dbReference type="EMBL" id="MLJW01000177">
    <property type="protein sequence ID" value="OIQ94891.1"/>
    <property type="molecule type" value="Genomic_DNA"/>
</dbReference>
<evidence type="ECO:0000256" key="1">
    <source>
        <dbReference type="ARBA" id="ARBA00004651"/>
    </source>
</evidence>
<dbReference type="GO" id="GO:0005886">
    <property type="term" value="C:plasma membrane"/>
    <property type="evidence" value="ECO:0007669"/>
    <property type="project" value="UniProtKB-SubCell"/>
</dbReference>
<dbReference type="AlphaFoldDB" id="A0A1J5RZF7"/>
<evidence type="ECO:0000256" key="6">
    <source>
        <dbReference type="ARBA" id="ARBA00023136"/>
    </source>
</evidence>
<keyword evidence="3" id="KW-1003">Cell membrane</keyword>
<feature type="transmembrane region" description="Helical" evidence="9">
    <location>
        <begin position="50"/>
        <end position="75"/>
    </location>
</feature>
<accession>A0A1J5RZF7</accession>
<evidence type="ECO:0000259" key="10">
    <source>
        <dbReference type="PROSITE" id="PS50850"/>
    </source>
</evidence>
<feature type="transmembrane region" description="Helical" evidence="9">
    <location>
        <begin position="263"/>
        <end position="281"/>
    </location>
</feature>
<dbReference type="InterPro" id="IPR036259">
    <property type="entry name" value="MFS_trans_sf"/>
</dbReference>
<dbReference type="PROSITE" id="PS50850">
    <property type="entry name" value="MFS"/>
    <property type="match status" value="1"/>
</dbReference>
<comment type="caution">
    <text evidence="11">The sequence shown here is derived from an EMBL/GenBank/DDBJ whole genome shotgun (WGS) entry which is preliminary data.</text>
</comment>
<gene>
    <name evidence="11" type="primary">entS_10</name>
    <name evidence="11" type="ORF">GALL_231240</name>
</gene>
<feature type="transmembrane region" description="Helical" evidence="9">
    <location>
        <begin position="21"/>
        <end position="44"/>
    </location>
</feature>
<evidence type="ECO:0000256" key="2">
    <source>
        <dbReference type="ARBA" id="ARBA00022448"/>
    </source>
</evidence>
<organism evidence="11">
    <name type="scientific">mine drainage metagenome</name>
    <dbReference type="NCBI Taxonomy" id="410659"/>
    <lineage>
        <taxon>unclassified sequences</taxon>
        <taxon>metagenomes</taxon>
        <taxon>ecological metagenomes</taxon>
    </lineage>
</organism>
<keyword evidence="4 9" id="KW-0812">Transmembrane</keyword>
<evidence type="ECO:0000256" key="9">
    <source>
        <dbReference type="SAM" id="Phobius"/>
    </source>
</evidence>
<feature type="transmembrane region" description="Helical" evidence="9">
    <location>
        <begin position="149"/>
        <end position="171"/>
    </location>
</feature>
<reference evidence="11" key="1">
    <citation type="submission" date="2016-10" db="EMBL/GenBank/DDBJ databases">
        <title>Sequence of Gallionella enrichment culture.</title>
        <authorList>
            <person name="Poehlein A."/>
            <person name="Muehling M."/>
            <person name="Daniel R."/>
        </authorList>
    </citation>
    <scope>NUCLEOTIDE SEQUENCE</scope>
</reference>
<protein>
    <recommendedName>
        <fullName evidence="8">Multidrug efflux pump Tap</fullName>
    </recommendedName>
</protein>
<feature type="transmembrane region" description="Helical" evidence="9">
    <location>
        <begin position="378"/>
        <end position="400"/>
    </location>
</feature>
<evidence type="ECO:0000313" key="11">
    <source>
        <dbReference type="EMBL" id="OIQ94891.1"/>
    </source>
</evidence>
<dbReference type="GO" id="GO:0022857">
    <property type="term" value="F:transmembrane transporter activity"/>
    <property type="evidence" value="ECO:0007669"/>
    <property type="project" value="InterPro"/>
</dbReference>
<name>A0A1J5RZF7_9ZZZZ</name>
<dbReference type="PANTHER" id="PTHR23513:SF9">
    <property type="entry name" value="ENTEROBACTIN EXPORTER ENTS"/>
    <property type="match status" value="1"/>
</dbReference>
<feature type="domain" description="Major facilitator superfamily (MFS) profile" evidence="10">
    <location>
        <begin position="1"/>
        <end position="404"/>
    </location>
</feature>
<evidence type="ECO:0000256" key="7">
    <source>
        <dbReference type="ARBA" id="ARBA00038075"/>
    </source>
</evidence>
<sequence length="412" mass="43296">MQIPSRPHPTPILGNRGFIRLLGFRFQISLAYQIIAVVVGWHVYQLTHDPFALGLVGLAEVIPYFCFALFAGYVVDHHSRRMFGVLASMVLGCNALVLLAVALGMTGGDELTWIYVAIAAGGMARAFIGPSYNTLIALALPREHYARAAGIGSSVFQAALVLGPALGGMLAGWSGIAAGYLVAAILSLMAAASLFMLRIAEPPPAPSAPIFASIAEGLRFVFGNQIILGAQALDMFAVLFGGAVAMLPAFIHDVFHYGPEGLGILRAAPAIGAIVTGIVLARHPLNRHAGRYLLAAVAGFGVCIILFALTSHFWVAALLLMLSGICDGVSVVMRSTIMQLMTPDAMRGRVSAINGIFIGSSNELGAFESGLAARLMGLVPSVVFGGAMSLLIVAATARLAPRLRKLDLQQLH</sequence>
<comment type="subcellular location">
    <subcellularLocation>
        <location evidence="1">Cell membrane</location>
        <topology evidence="1">Multi-pass membrane protein</topology>
    </subcellularLocation>
</comment>
<comment type="similarity">
    <text evidence="7">Belongs to the major facilitator superfamily. Drug:H(+) antiporter-3 (DHA3) (TC 2.A.1.21) family.</text>
</comment>
<dbReference type="Gene3D" id="1.20.1250.20">
    <property type="entry name" value="MFS general substrate transporter like domains"/>
    <property type="match status" value="1"/>
</dbReference>
<dbReference type="CDD" id="cd06173">
    <property type="entry name" value="MFS_MefA_like"/>
    <property type="match status" value="1"/>
</dbReference>
<dbReference type="InterPro" id="IPR011701">
    <property type="entry name" value="MFS"/>
</dbReference>
<evidence type="ECO:0000256" key="4">
    <source>
        <dbReference type="ARBA" id="ARBA00022692"/>
    </source>
</evidence>
<feature type="transmembrane region" description="Helical" evidence="9">
    <location>
        <begin position="111"/>
        <end position="128"/>
    </location>
</feature>
<keyword evidence="5 9" id="KW-1133">Transmembrane helix</keyword>
<feature type="transmembrane region" description="Helical" evidence="9">
    <location>
        <begin position="226"/>
        <end position="251"/>
    </location>
</feature>
<keyword evidence="6 9" id="KW-0472">Membrane</keyword>
<keyword evidence="2" id="KW-0813">Transport</keyword>
<dbReference type="SUPFAM" id="SSF103473">
    <property type="entry name" value="MFS general substrate transporter"/>
    <property type="match status" value="1"/>
</dbReference>
<dbReference type="InterPro" id="IPR020846">
    <property type="entry name" value="MFS_dom"/>
</dbReference>
<dbReference type="Pfam" id="PF07690">
    <property type="entry name" value="MFS_1"/>
    <property type="match status" value="1"/>
</dbReference>